<gene>
    <name evidence="3" type="ORF">Anas_03802</name>
</gene>
<evidence type="ECO:0000313" key="4">
    <source>
        <dbReference type="Proteomes" id="UP000326759"/>
    </source>
</evidence>
<keyword evidence="2" id="KW-1133">Transmembrane helix</keyword>
<keyword evidence="2" id="KW-0812">Transmembrane</keyword>
<reference evidence="3 4" key="1">
    <citation type="journal article" date="2019" name="PLoS Biol.">
        <title>Sex chromosomes control vertical transmission of feminizing Wolbachia symbionts in an isopod.</title>
        <authorList>
            <person name="Becking T."/>
            <person name="Chebbi M.A."/>
            <person name="Giraud I."/>
            <person name="Moumen B."/>
            <person name="Laverre T."/>
            <person name="Caubet Y."/>
            <person name="Peccoud J."/>
            <person name="Gilbert C."/>
            <person name="Cordaux R."/>
        </authorList>
    </citation>
    <scope>NUCLEOTIDE SEQUENCE [LARGE SCALE GENOMIC DNA]</scope>
    <source>
        <strain evidence="3">ANa2</strain>
        <tissue evidence="3">Whole body excluding digestive tract and cuticle</tissue>
    </source>
</reference>
<name>A0A5N5SPE6_9CRUS</name>
<proteinExistence type="predicted"/>
<dbReference type="EMBL" id="SEYY01021958">
    <property type="protein sequence ID" value="KAB7495923.1"/>
    <property type="molecule type" value="Genomic_DNA"/>
</dbReference>
<dbReference type="AlphaFoldDB" id="A0A5N5SPE6"/>
<feature type="compositionally biased region" description="Polar residues" evidence="1">
    <location>
        <begin position="67"/>
        <end position="78"/>
    </location>
</feature>
<evidence type="ECO:0000256" key="2">
    <source>
        <dbReference type="SAM" id="Phobius"/>
    </source>
</evidence>
<organism evidence="3 4">
    <name type="scientific">Armadillidium nasatum</name>
    <dbReference type="NCBI Taxonomy" id="96803"/>
    <lineage>
        <taxon>Eukaryota</taxon>
        <taxon>Metazoa</taxon>
        <taxon>Ecdysozoa</taxon>
        <taxon>Arthropoda</taxon>
        <taxon>Crustacea</taxon>
        <taxon>Multicrustacea</taxon>
        <taxon>Malacostraca</taxon>
        <taxon>Eumalacostraca</taxon>
        <taxon>Peracarida</taxon>
        <taxon>Isopoda</taxon>
        <taxon>Oniscidea</taxon>
        <taxon>Crinocheta</taxon>
        <taxon>Armadillidiidae</taxon>
        <taxon>Armadillidium</taxon>
    </lineage>
</organism>
<evidence type="ECO:0000313" key="3">
    <source>
        <dbReference type="EMBL" id="KAB7495923.1"/>
    </source>
</evidence>
<feature type="compositionally biased region" description="Basic and acidic residues" evidence="1">
    <location>
        <begin position="79"/>
        <end position="92"/>
    </location>
</feature>
<comment type="caution">
    <text evidence="3">The sequence shown here is derived from an EMBL/GenBank/DDBJ whole genome shotgun (WGS) entry which is preliminary data.</text>
</comment>
<feature type="transmembrane region" description="Helical" evidence="2">
    <location>
        <begin position="13"/>
        <end position="33"/>
    </location>
</feature>
<feature type="region of interest" description="Disordered" evidence="1">
    <location>
        <begin position="67"/>
        <end position="125"/>
    </location>
</feature>
<keyword evidence="4" id="KW-1185">Reference proteome</keyword>
<keyword evidence="2" id="KW-0472">Membrane</keyword>
<sequence length="125" mass="13945">TCNELCKDYFRKVIAYACGSSIILGVLGLFTLIHSDIGRKKFYNEWAPSTASASPVAQRNSNSLSNYLEISDDTGTNRNNERNGDALRRKSDYTVVPVTEEEVDCPVTRRCPPTEPQNDRSPLIT</sequence>
<dbReference type="Proteomes" id="UP000326759">
    <property type="component" value="Unassembled WGS sequence"/>
</dbReference>
<feature type="non-terminal residue" evidence="3">
    <location>
        <position position="1"/>
    </location>
</feature>
<protein>
    <submittedName>
        <fullName evidence="3">Uncharacterized protein</fullName>
    </submittedName>
</protein>
<evidence type="ECO:0000256" key="1">
    <source>
        <dbReference type="SAM" id="MobiDB-lite"/>
    </source>
</evidence>
<accession>A0A5N5SPE6</accession>